<dbReference type="GO" id="GO:0016740">
    <property type="term" value="F:transferase activity"/>
    <property type="evidence" value="ECO:0007669"/>
    <property type="project" value="UniProtKB-KW"/>
</dbReference>
<sequence>MPGIPGVIGTGTVYRPLRPDNTGNLLHAVAARRLLQDHVELPTGRAWTEREVERAQGLSHIVVVMANAIRLGSTQNGLSPFHEVMAGNLSRVDRPVVVFGLGAQAPSGAEGGTTIPEATLRLLRIIAERSRRIAVRGRFTAEVLERFGIGNAAVVGCQSCFLSRAPSFPHSLDRPLTGEGRIAFNYTSINREGPLVRWAVGSGFDMIGQQEGYEEAIQAGAEPPVDPRMERFFRTQGLTAEAYATYCRERFRKFFDTDRWLDHLWPYAFSTGTRFHGNMFALQAGVPALWLIHDRRTQELCEHLGLPAVMLEKAMKVRDIAALRAMADPSGFLAGYPARYALFKEYVEEAGLPHRLS</sequence>
<comment type="caution">
    <text evidence="2">The sequence shown here is derived from an EMBL/GenBank/DDBJ whole genome shotgun (WGS) entry which is preliminary data.</text>
</comment>
<dbReference type="Pfam" id="PF04230">
    <property type="entry name" value="PS_pyruv_trans"/>
    <property type="match status" value="1"/>
</dbReference>
<dbReference type="RefSeq" id="WP_209376078.1">
    <property type="nucleotide sequence ID" value="NZ_JAGIZA010000015.1"/>
</dbReference>
<evidence type="ECO:0000313" key="3">
    <source>
        <dbReference type="Proteomes" id="UP000677537"/>
    </source>
</evidence>
<dbReference type="EMBL" id="JAGIZA010000015">
    <property type="protein sequence ID" value="MBP0495283.1"/>
    <property type="molecule type" value="Genomic_DNA"/>
</dbReference>
<dbReference type="InterPro" id="IPR007345">
    <property type="entry name" value="Polysacch_pyruvyl_Trfase"/>
</dbReference>
<keyword evidence="3" id="KW-1185">Reference proteome</keyword>
<name>A0A940S9H7_9PROT</name>
<keyword evidence="2" id="KW-0808">Transferase</keyword>
<feature type="domain" description="Polysaccharide pyruvyl transferase" evidence="1">
    <location>
        <begin position="21"/>
        <end position="294"/>
    </location>
</feature>
<evidence type="ECO:0000313" key="2">
    <source>
        <dbReference type="EMBL" id="MBP0495283.1"/>
    </source>
</evidence>
<accession>A0A940S9H7</accession>
<dbReference type="Proteomes" id="UP000677537">
    <property type="component" value="Unassembled WGS sequence"/>
</dbReference>
<gene>
    <name evidence="2" type="ORF">J5Y10_21035</name>
</gene>
<organism evidence="2 3">
    <name type="scientific">Roseomonas indoligenes</name>
    <dbReference type="NCBI Taxonomy" id="2820811"/>
    <lineage>
        <taxon>Bacteria</taxon>
        <taxon>Pseudomonadati</taxon>
        <taxon>Pseudomonadota</taxon>
        <taxon>Alphaproteobacteria</taxon>
        <taxon>Acetobacterales</taxon>
        <taxon>Roseomonadaceae</taxon>
        <taxon>Roseomonas</taxon>
    </lineage>
</organism>
<proteinExistence type="predicted"/>
<reference evidence="2" key="1">
    <citation type="submission" date="2021-03" db="EMBL/GenBank/DDBJ databases">
        <authorList>
            <person name="So Y."/>
        </authorList>
    </citation>
    <scope>NUCLEOTIDE SEQUENCE</scope>
    <source>
        <strain evidence="2">SG15</strain>
    </source>
</reference>
<protein>
    <submittedName>
        <fullName evidence="2">Polysaccharide pyruvyl transferase family protein</fullName>
    </submittedName>
</protein>
<dbReference type="AlphaFoldDB" id="A0A940S9H7"/>
<evidence type="ECO:0000259" key="1">
    <source>
        <dbReference type="Pfam" id="PF04230"/>
    </source>
</evidence>